<reference evidence="1 2" key="1">
    <citation type="submission" date="2020-04" db="EMBL/GenBank/DDBJ databases">
        <title>Perkinsus chesapeaki whole genome sequence.</title>
        <authorList>
            <person name="Bogema D.R."/>
        </authorList>
    </citation>
    <scope>NUCLEOTIDE SEQUENCE [LARGE SCALE GENOMIC DNA]</scope>
    <source>
        <strain evidence="1">ATCC PRA-425</strain>
    </source>
</reference>
<name>A0A7J6MHE6_PERCH</name>
<evidence type="ECO:0000313" key="1">
    <source>
        <dbReference type="EMBL" id="KAF4670963.1"/>
    </source>
</evidence>
<dbReference type="Proteomes" id="UP000591131">
    <property type="component" value="Unassembled WGS sequence"/>
</dbReference>
<dbReference type="AlphaFoldDB" id="A0A7J6MHE6"/>
<accession>A0A7J6MHE6</accession>
<keyword evidence="2" id="KW-1185">Reference proteome</keyword>
<gene>
    <name evidence="1" type="ORF">FOL47_001761</name>
</gene>
<evidence type="ECO:0000313" key="2">
    <source>
        <dbReference type="Proteomes" id="UP000591131"/>
    </source>
</evidence>
<proteinExistence type="predicted"/>
<organism evidence="1 2">
    <name type="scientific">Perkinsus chesapeaki</name>
    <name type="common">Clam parasite</name>
    <name type="synonym">Perkinsus andrewsi</name>
    <dbReference type="NCBI Taxonomy" id="330153"/>
    <lineage>
        <taxon>Eukaryota</taxon>
        <taxon>Sar</taxon>
        <taxon>Alveolata</taxon>
        <taxon>Perkinsozoa</taxon>
        <taxon>Perkinsea</taxon>
        <taxon>Perkinsida</taxon>
        <taxon>Perkinsidae</taxon>
        <taxon>Perkinsus</taxon>
    </lineage>
</organism>
<sequence length="192" mass="21606">ILKWCSDVIMLFSPNVVLDGIHGLVIKGAAAVALFQWKVSMRSIRVDESCGEFECWTEHYLPAAIELARVTRGLPSAAAPPLKAHRWRNAEKFWLSWLDWSKLPLSSTSMRHFEPMVIFPVYSSVMSYGVEANNEKSVAETMKNAWDSAEQRIKKDPNTMAEIIRLIQQQVASGSNLMAFMVMQGSEKSGEL</sequence>
<comment type="caution">
    <text evidence="1">The sequence shown here is derived from an EMBL/GenBank/DDBJ whole genome shotgun (WGS) entry which is preliminary data.</text>
</comment>
<feature type="non-terminal residue" evidence="1">
    <location>
        <position position="192"/>
    </location>
</feature>
<dbReference type="EMBL" id="JAAPAO010000143">
    <property type="protein sequence ID" value="KAF4670963.1"/>
    <property type="molecule type" value="Genomic_DNA"/>
</dbReference>
<protein>
    <submittedName>
        <fullName evidence="1">Uncharacterized protein</fullName>
    </submittedName>
</protein>